<reference evidence="2" key="1">
    <citation type="submission" date="2023-08" db="EMBL/GenBank/DDBJ databases">
        <title>A de novo genome assembly of Solanum verrucosum Schlechtendal, a Mexican diploid species geographically isolated from the other diploid A-genome species in potato relatives.</title>
        <authorList>
            <person name="Hosaka K."/>
        </authorList>
    </citation>
    <scope>NUCLEOTIDE SEQUENCE</scope>
    <source>
        <tissue evidence="2">Young leaves</tissue>
    </source>
</reference>
<sequence>MHDYIMAKDSELWDVILDGPYVPTKDVKEGELTRGAAGKASQTPPRPVFRTTNREGPRGPHLGEGCLRATLGRLLPRCHEHHHSPSSRPQTVKVPAV</sequence>
<name>A0AAF0R325_SOLVR</name>
<keyword evidence="3" id="KW-1185">Reference proteome</keyword>
<dbReference type="Proteomes" id="UP001234989">
    <property type="component" value="Chromosome 5"/>
</dbReference>
<dbReference type="EMBL" id="CP133616">
    <property type="protein sequence ID" value="WMV30649.1"/>
    <property type="molecule type" value="Genomic_DNA"/>
</dbReference>
<evidence type="ECO:0000313" key="3">
    <source>
        <dbReference type="Proteomes" id="UP001234989"/>
    </source>
</evidence>
<organism evidence="2 3">
    <name type="scientific">Solanum verrucosum</name>
    <dbReference type="NCBI Taxonomy" id="315347"/>
    <lineage>
        <taxon>Eukaryota</taxon>
        <taxon>Viridiplantae</taxon>
        <taxon>Streptophyta</taxon>
        <taxon>Embryophyta</taxon>
        <taxon>Tracheophyta</taxon>
        <taxon>Spermatophyta</taxon>
        <taxon>Magnoliopsida</taxon>
        <taxon>eudicotyledons</taxon>
        <taxon>Gunneridae</taxon>
        <taxon>Pentapetalae</taxon>
        <taxon>asterids</taxon>
        <taxon>lamiids</taxon>
        <taxon>Solanales</taxon>
        <taxon>Solanaceae</taxon>
        <taxon>Solanoideae</taxon>
        <taxon>Solaneae</taxon>
        <taxon>Solanum</taxon>
    </lineage>
</organism>
<accession>A0AAF0R325</accession>
<feature type="region of interest" description="Disordered" evidence="1">
    <location>
        <begin position="32"/>
        <end position="65"/>
    </location>
</feature>
<gene>
    <name evidence="2" type="ORF">MTR67_024034</name>
</gene>
<feature type="region of interest" description="Disordered" evidence="1">
    <location>
        <begin position="77"/>
        <end position="97"/>
    </location>
</feature>
<evidence type="ECO:0000313" key="2">
    <source>
        <dbReference type="EMBL" id="WMV30649.1"/>
    </source>
</evidence>
<proteinExistence type="predicted"/>
<evidence type="ECO:0000256" key="1">
    <source>
        <dbReference type="SAM" id="MobiDB-lite"/>
    </source>
</evidence>
<dbReference type="AlphaFoldDB" id="A0AAF0R325"/>
<protein>
    <submittedName>
        <fullName evidence="2">Uncharacterized protein</fullName>
    </submittedName>
</protein>